<dbReference type="OrthoDB" id="264015at2759"/>
<reference evidence="1" key="1">
    <citation type="submission" date="2021-06" db="EMBL/GenBank/DDBJ databases">
        <authorList>
            <person name="Hodson N. C."/>
            <person name="Mongue J. A."/>
            <person name="Jaron S. K."/>
        </authorList>
    </citation>
    <scope>NUCLEOTIDE SEQUENCE</scope>
</reference>
<evidence type="ECO:0000313" key="1">
    <source>
        <dbReference type="EMBL" id="CAG7730072.1"/>
    </source>
</evidence>
<gene>
    <name evidence="1" type="ORF">AFUS01_LOCUS18745</name>
</gene>
<dbReference type="EMBL" id="CAJVCH010188569">
    <property type="protein sequence ID" value="CAG7730072.1"/>
    <property type="molecule type" value="Genomic_DNA"/>
</dbReference>
<sequence>MTRSKAEKKRQQEMALEFMWVKMSQCTTEARQKDRSIPLNPEERELYTSRFEKLDGEKKGYMSINALRRGLQVQFHDFKMVSINNPGTLFDTRKTKESTKLMIGLPSKET</sequence>
<organism evidence="1 2">
    <name type="scientific">Allacma fusca</name>
    <dbReference type="NCBI Taxonomy" id="39272"/>
    <lineage>
        <taxon>Eukaryota</taxon>
        <taxon>Metazoa</taxon>
        <taxon>Ecdysozoa</taxon>
        <taxon>Arthropoda</taxon>
        <taxon>Hexapoda</taxon>
        <taxon>Collembola</taxon>
        <taxon>Symphypleona</taxon>
        <taxon>Sminthuridae</taxon>
        <taxon>Allacma</taxon>
    </lineage>
</organism>
<comment type="caution">
    <text evidence="1">The sequence shown here is derived from an EMBL/GenBank/DDBJ whole genome shotgun (WGS) entry which is preliminary data.</text>
</comment>
<protein>
    <submittedName>
        <fullName evidence="1">Uncharacterized protein</fullName>
    </submittedName>
</protein>
<proteinExistence type="predicted"/>
<accession>A0A8J2K6R2</accession>
<dbReference type="AlphaFoldDB" id="A0A8J2K6R2"/>
<keyword evidence="2" id="KW-1185">Reference proteome</keyword>
<name>A0A8J2K6R2_9HEXA</name>
<dbReference type="Proteomes" id="UP000708208">
    <property type="component" value="Unassembled WGS sequence"/>
</dbReference>
<evidence type="ECO:0000313" key="2">
    <source>
        <dbReference type="Proteomes" id="UP000708208"/>
    </source>
</evidence>